<proteinExistence type="predicted"/>
<dbReference type="Gene3D" id="1.10.510.10">
    <property type="entry name" value="Transferase(Phosphotransferase) domain 1"/>
    <property type="match status" value="1"/>
</dbReference>
<reference evidence="2 3" key="1">
    <citation type="submission" date="2019-03" db="EMBL/GenBank/DDBJ databases">
        <title>Single cell metagenomics reveals metabolic interactions within the superorganism composed of flagellate Streblomastix strix and complex community of Bacteroidetes bacteria on its surface.</title>
        <authorList>
            <person name="Treitli S.C."/>
            <person name="Kolisko M."/>
            <person name="Husnik F."/>
            <person name="Keeling P."/>
            <person name="Hampl V."/>
        </authorList>
    </citation>
    <scope>NUCLEOTIDE SEQUENCE [LARGE SCALE GENOMIC DNA]</scope>
    <source>
        <strain evidence="2">ST1C</strain>
    </source>
</reference>
<dbReference type="Pfam" id="PF00069">
    <property type="entry name" value="Pkinase"/>
    <property type="match status" value="1"/>
</dbReference>
<evidence type="ECO:0000313" key="3">
    <source>
        <dbReference type="Proteomes" id="UP000324800"/>
    </source>
</evidence>
<accession>A0A5J4WLT5</accession>
<dbReference type="PROSITE" id="PS50011">
    <property type="entry name" value="PROTEIN_KINASE_DOM"/>
    <property type="match status" value="1"/>
</dbReference>
<dbReference type="SUPFAM" id="SSF48371">
    <property type="entry name" value="ARM repeat"/>
    <property type="match status" value="1"/>
</dbReference>
<dbReference type="Proteomes" id="UP000324800">
    <property type="component" value="Unassembled WGS sequence"/>
</dbReference>
<dbReference type="GO" id="GO:0005634">
    <property type="term" value="C:nucleus"/>
    <property type="evidence" value="ECO:0007669"/>
    <property type="project" value="TreeGrafter"/>
</dbReference>
<gene>
    <name evidence="2" type="ORF">EZS28_009125</name>
</gene>
<dbReference type="InterPro" id="IPR016024">
    <property type="entry name" value="ARM-type_fold"/>
</dbReference>
<dbReference type="PANTHER" id="PTHR44167">
    <property type="entry name" value="OVARIAN-SPECIFIC SERINE/THREONINE-PROTEIN KINASE LOK-RELATED"/>
    <property type="match status" value="1"/>
</dbReference>
<dbReference type="GO" id="GO:0004674">
    <property type="term" value="F:protein serine/threonine kinase activity"/>
    <property type="evidence" value="ECO:0007669"/>
    <property type="project" value="TreeGrafter"/>
</dbReference>
<evidence type="ECO:0000313" key="2">
    <source>
        <dbReference type="EMBL" id="KAA6395345.1"/>
    </source>
</evidence>
<dbReference type="PROSITE" id="PS00108">
    <property type="entry name" value="PROTEIN_KINASE_ST"/>
    <property type="match status" value="1"/>
</dbReference>
<dbReference type="InterPro" id="IPR008271">
    <property type="entry name" value="Ser/Thr_kinase_AS"/>
</dbReference>
<dbReference type="EMBL" id="SNRW01001709">
    <property type="protein sequence ID" value="KAA6395345.1"/>
    <property type="molecule type" value="Genomic_DNA"/>
</dbReference>
<dbReference type="OrthoDB" id="5406816at2759"/>
<protein>
    <recommendedName>
        <fullName evidence="1">Protein kinase domain-containing protein</fullName>
    </recommendedName>
</protein>
<name>A0A5J4WLT5_9EUKA</name>
<dbReference type="GO" id="GO:0005524">
    <property type="term" value="F:ATP binding"/>
    <property type="evidence" value="ECO:0007669"/>
    <property type="project" value="InterPro"/>
</dbReference>
<dbReference type="PANTHER" id="PTHR44167:SF24">
    <property type="entry name" value="SERINE_THREONINE-PROTEIN KINASE CHK2"/>
    <property type="match status" value="1"/>
</dbReference>
<evidence type="ECO:0000259" key="1">
    <source>
        <dbReference type="PROSITE" id="PS50011"/>
    </source>
</evidence>
<sequence length="547" mass="62056">MRKYRLVPIRYLGHGSYGMFVSFTLNSIVKQPHIHLPAYVIRAIMKQILEGIKHIHSKGLIHRDIKCENILLHSPPGSECVYTKISDFGLAKIEDIATSQTYIKGTLPYMAPEIFKKHLVITQKVDIYALGITFYKLLTNEYPVNERDFKEQQKKVAQMKSIKRSPEIKDKLLWDLFSKLLEFDPNIRITAAEALQHPYFTSPEAVTDVSKEQQDLASLAAVAQLEGDSSITEFDKDPQYIVPKGKPNPLKEQLEKYGIVTKLLEIYNNKKISDNDWTKCQFALIFGCLFKALPIPSEFSPIVFEYLKDIKLWSDLTKNHTPHICFSLLAECEQESLKTIRKEGEGKSSEERMNIIEQGGLKDICKVIHSSLEGEMNWNKQYLISLGCEVASILLKDNKESFPFAIESGGIIDETISLLDKLPIENFNGFHLLPLQGEGNPNPLLKEMDKDGTLTKLIEIFRNDKLKDININTYAACSIGRLFKAIPIPSYIGPFIIIFLKDLSIDPDLDLSCQAIITLSFLAECACVKPLTYSCRLISSETQLNIE</sequence>
<dbReference type="AlphaFoldDB" id="A0A5J4WLT5"/>
<organism evidence="2 3">
    <name type="scientific">Streblomastix strix</name>
    <dbReference type="NCBI Taxonomy" id="222440"/>
    <lineage>
        <taxon>Eukaryota</taxon>
        <taxon>Metamonada</taxon>
        <taxon>Preaxostyla</taxon>
        <taxon>Oxymonadida</taxon>
        <taxon>Streblomastigidae</taxon>
        <taxon>Streblomastix</taxon>
    </lineage>
</organism>
<comment type="caution">
    <text evidence="2">The sequence shown here is derived from an EMBL/GenBank/DDBJ whole genome shotgun (WGS) entry which is preliminary data.</text>
</comment>
<dbReference type="GO" id="GO:0044773">
    <property type="term" value="P:mitotic DNA damage checkpoint signaling"/>
    <property type="evidence" value="ECO:0007669"/>
    <property type="project" value="TreeGrafter"/>
</dbReference>
<feature type="domain" description="Protein kinase" evidence="1">
    <location>
        <begin position="1"/>
        <end position="200"/>
    </location>
</feature>
<dbReference type="SMART" id="SM00220">
    <property type="entry name" value="S_TKc"/>
    <property type="match status" value="1"/>
</dbReference>
<dbReference type="SUPFAM" id="SSF56112">
    <property type="entry name" value="Protein kinase-like (PK-like)"/>
    <property type="match status" value="1"/>
</dbReference>
<dbReference type="InterPro" id="IPR011009">
    <property type="entry name" value="Kinase-like_dom_sf"/>
</dbReference>
<dbReference type="InterPro" id="IPR000719">
    <property type="entry name" value="Prot_kinase_dom"/>
</dbReference>